<protein>
    <submittedName>
        <fullName evidence="3">Inositol 2-dehydrogenase</fullName>
        <ecNumber evidence="3">1.1.1.18</ecNumber>
    </submittedName>
</protein>
<dbReference type="OrthoDB" id="253515at2"/>
<feature type="domain" description="GFO/IDH/MocA-like oxidoreductase" evidence="2">
    <location>
        <begin position="198"/>
        <end position="334"/>
    </location>
</feature>
<keyword evidence="4" id="KW-1185">Reference proteome</keyword>
<keyword evidence="3" id="KW-0560">Oxidoreductase</keyword>
<dbReference type="PANTHER" id="PTHR43818">
    <property type="entry name" value="BCDNA.GH03377"/>
    <property type="match status" value="1"/>
</dbReference>
<organism evidence="3 4">
    <name type="scientific">Adhaeretor mobilis</name>
    <dbReference type="NCBI Taxonomy" id="1930276"/>
    <lineage>
        <taxon>Bacteria</taxon>
        <taxon>Pseudomonadati</taxon>
        <taxon>Planctomycetota</taxon>
        <taxon>Planctomycetia</taxon>
        <taxon>Pirellulales</taxon>
        <taxon>Lacipirellulaceae</taxon>
        <taxon>Adhaeretor</taxon>
    </lineage>
</organism>
<gene>
    <name evidence="3" type="primary">iolG_1</name>
    <name evidence="3" type="ORF">HG15A2_01830</name>
</gene>
<reference evidence="3 4" key="1">
    <citation type="submission" date="2019-02" db="EMBL/GenBank/DDBJ databases">
        <title>Deep-cultivation of Planctomycetes and their phenomic and genomic characterization uncovers novel biology.</title>
        <authorList>
            <person name="Wiegand S."/>
            <person name="Jogler M."/>
            <person name="Boedeker C."/>
            <person name="Pinto D."/>
            <person name="Vollmers J."/>
            <person name="Rivas-Marin E."/>
            <person name="Kohn T."/>
            <person name="Peeters S.H."/>
            <person name="Heuer A."/>
            <person name="Rast P."/>
            <person name="Oberbeckmann S."/>
            <person name="Bunk B."/>
            <person name="Jeske O."/>
            <person name="Meyerdierks A."/>
            <person name="Storesund J.E."/>
            <person name="Kallscheuer N."/>
            <person name="Luecker S."/>
            <person name="Lage O.M."/>
            <person name="Pohl T."/>
            <person name="Merkel B.J."/>
            <person name="Hornburger P."/>
            <person name="Mueller R.-W."/>
            <person name="Bruemmer F."/>
            <person name="Labrenz M."/>
            <person name="Spormann A.M."/>
            <person name="Op den Camp H."/>
            <person name="Overmann J."/>
            <person name="Amann R."/>
            <person name="Jetten M.S.M."/>
            <person name="Mascher T."/>
            <person name="Medema M.H."/>
            <person name="Devos D.P."/>
            <person name="Kaster A.-K."/>
            <person name="Ovreas L."/>
            <person name="Rohde M."/>
            <person name="Galperin M.Y."/>
            <person name="Jogler C."/>
        </authorList>
    </citation>
    <scope>NUCLEOTIDE SEQUENCE [LARGE SCALE GENOMIC DNA]</scope>
    <source>
        <strain evidence="3 4">HG15A2</strain>
    </source>
</reference>
<proteinExistence type="predicted"/>
<dbReference type="InterPro" id="IPR000683">
    <property type="entry name" value="Gfo/Idh/MocA-like_OxRdtase_N"/>
</dbReference>
<accession>A0A517MPX4</accession>
<dbReference type="Gene3D" id="3.40.50.720">
    <property type="entry name" value="NAD(P)-binding Rossmann-like Domain"/>
    <property type="match status" value="1"/>
</dbReference>
<sequence>MSENIPTRRNFLKASGATAGVAAGLTTLGSTFAATSKVEAGNVHSGGNETLRVGLVGCGGRGTGAALDALSADPHAKLVALGDTFRDRAETCLSDLREDEELGSRVLVDEEHIFDGFDNYRHVIDACDVVLLTTPTHFRPQHLAYAVQQGKHSFVEKPIAVDAPGVRSVMETCRLAKEKNLAVVSGLCWRYDLGVRETMRKILEEKAIGEIVSIESSYNSGQLWHRGNNPEWSQMEYQVRNWIYYTWLSGDHILEQAIHSLDKTAWLLGDIQPTQAMGLGGRQQRTDAKYGNVYDHFTVFYEYPTGQRVYFTCRQQDGTDTHVDETVLGTNGQAEILRNRLESKPIGSATGKKWRYRGPKPSMYRQEHKEMFESIRAGEPINNGHYMCNSTMIGVMGRMAAYSGKTVTWDECFNSEQRLGPTEFAWTDIPVQPVAIPGTKQVS</sequence>
<dbReference type="PANTHER" id="PTHR43818:SF5">
    <property type="entry name" value="OXIDOREDUCTASE FAMILY PROTEIN"/>
    <property type="match status" value="1"/>
</dbReference>
<name>A0A517MPX4_9BACT</name>
<dbReference type="EC" id="1.1.1.18" evidence="3"/>
<dbReference type="InterPro" id="IPR036291">
    <property type="entry name" value="NAD(P)-bd_dom_sf"/>
</dbReference>
<evidence type="ECO:0000259" key="2">
    <source>
        <dbReference type="Pfam" id="PF22725"/>
    </source>
</evidence>
<dbReference type="Gene3D" id="3.30.360.10">
    <property type="entry name" value="Dihydrodipicolinate Reductase, domain 2"/>
    <property type="match status" value="1"/>
</dbReference>
<dbReference type="InterPro" id="IPR019546">
    <property type="entry name" value="TAT_signal_bac_arc"/>
</dbReference>
<dbReference type="Pfam" id="PF22725">
    <property type="entry name" value="GFO_IDH_MocA_C3"/>
    <property type="match status" value="1"/>
</dbReference>
<dbReference type="AlphaFoldDB" id="A0A517MPX4"/>
<evidence type="ECO:0000259" key="1">
    <source>
        <dbReference type="Pfam" id="PF01408"/>
    </source>
</evidence>
<dbReference type="RefSeq" id="WP_145056906.1">
    <property type="nucleotide sequence ID" value="NZ_CP036263.1"/>
</dbReference>
<dbReference type="Pfam" id="PF01408">
    <property type="entry name" value="GFO_IDH_MocA"/>
    <property type="match status" value="1"/>
</dbReference>
<evidence type="ECO:0000313" key="4">
    <source>
        <dbReference type="Proteomes" id="UP000319852"/>
    </source>
</evidence>
<feature type="domain" description="Gfo/Idh/MocA-like oxidoreductase N-terminal" evidence="1">
    <location>
        <begin position="51"/>
        <end position="183"/>
    </location>
</feature>
<dbReference type="KEGG" id="amob:HG15A2_01830"/>
<dbReference type="Proteomes" id="UP000319852">
    <property type="component" value="Chromosome"/>
</dbReference>
<dbReference type="GO" id="GO:0050112">
    <property type="term" value="F:inositol 2-dehydrogenase (NAD+) activity"/>
    <property type="evidence" value="ECO:0007669"/>
    <property type="project" value="UniProtKB-EC"/>
</dbReference>
<dbReference type="SUPFAM" id="SSF55347">
    <property type="entry name" value="Glyceraldehyde-3-phosphate dehydrogenase-like, C-terminal domain"/>
    <property type="match status" value="1"/>
</dbReference>
<dbReference type="InterPro" id="IPR055170">
    <property type="entry name" value="GFO_IDH_MocA-like_dom"/>
</dbReference>
<dbReference type="EMBL" id="CP036263">
    <property type="protein sequence ID" value="QDS96924.1"/>
    <property type="molecule type" value="Genomic_DNA"/>
</dbReference>
<dbReference type="InterPro" id="IPR006311">
    <property type="entry name" value="TAT_signal"/>
</dbReference>
<dbReference type="GO" id="GO:0000166">
    <property type="term" value="F:nucleotide binding"/>
    <property type="evidence" value="ECO:0007669"/>
    <property type="project" value="InterPro"/>
</dbReference>
<dbReference type="SUPFAM" id="SSF51735">
    <property type="entry name" value="NAD(P)-binding Rossmann-fold domains"/>
    <property type="match status" value="1"/>
</dbReference>
<dbReference type="NCBIfam" id="TIGR01409">
    <property type="entry name" value="TAT_signal_seq"/>
    <property type="match status" value="1"/>
</dbReference>
<dbReference type="PROSITE" id="PS51318">
    <property type="entry name" value="TAT"/>
    <property type="match status" value="1"/>
</dbReference>
<dbReference type="InterPro" id="IPR050463">
    <property type="entry name" value="Gfo/Idh/MocA_oxidrdct_glycsds"/>
</dbReference>
<evidence type="ECO:0000313" key="3">
    <source>
        <dbReference type="EMBL" id="QDS96924.1"/>
    </source>
</evidence>